<dbReference type="GO" id="GO:0032299">
    <property type="term" value="C:ribonuclease H2 complex"/>
    <property type="evidence" value="ECO:0007669"/>
    <property type="project" value="TreeGrafter"/>
</dbReference>
<dbReference type="Pfam" id="PF11858">
    <property type="entry name" value="DUF3378"/>
    <property type="match status" value="1"/>
</dbReference>
<keyword evidence="9 14" id="KW-0540">Nuclease</keyword>
<dbReference type="InterPro" id="IPR036397">
    <property type="entry name" value="RNaseH_sf"/>
</dbReference>
<evidence type="ECO:0000259" key="16">
    <source>
        <dbReference type="PROSITE" id="PS51975"/>
    </source>
</evidence>
<dbReference type="InterPro" id="IPR012337">
    <property type="entry name" value="RNaseH-like_sf"/>
</dbReference>
<evidence type="ECO:0000313" key="18">
    <source>
        <dbReference type="Proteomes" id="UP000238672"/>
    </source>
</evidence>
<feature type="binding site" evidence="14 15">
    <location>
        <position position="95"/>
    </location>
    <ligand>
        <name>a divalent metal cation</name>
        <dbReference type="ChEBI" id="CHEBI:60240"/>
    </ligand>
</feature>
<dbReference type="Gene3D" id="3.30.420.10">
    <property type="entry name" value="Ribonuclease H-like superfamily/Ribonuclease H"/>
    <property type="match status" value="1"/>
</dbReference>
<dbReference type="GO" id="GO:0043137">
    <property type="term" value="P:DNA replication, removal of RNA primer"/>
    <property type="evidence" value="ECO:0007669"/>
    <property type="project" value="TreeGrafter"/>
</dbReference>
<comment type="similarity">
    <text evidence="5 14">Belongs to the RNase HII family. RnhC subfamily.</text>
</comment>
<evidence type="ECO:0000256" key="15">
    <source>
        <dbReference type="PROSITE-ProRule" id="PRU01319"/>
    </source>
</evidence>
<keyword evidence="8 14" id="KW-0963">Cytoplasm</keyword>
<evidence type="ECO:0000256" key="1">
    <source>
        <dbReference type="ARBA" id="ARBA00000077"/>
    </source>
</evidence>
<dbReference type="Proteomes" id="UP000238672">
    <property type="component" value="Unassembled WGS sequence"/>
</dbReference>
<accession>A0A2S8NT73</accession>
<dbReference type="InterPro" id="IPR012295">
    <property type="entry name" value="TBP_dom_sf"/>
</dbReference>
<dbReference type="InterPro" id="IPR001352">
    <property type="entry name" value="RNase_HII/HIII"/>
</dbReference>
<dbReference type="GO" id="GO:0000287">
    <property type="term" value="F:magnesium ion binding"/>
    <property type="evidence" value="ECO:0007669"/>
    <property type="project" value="UniProtKB-UniRule"/>
</dbReference>
<dbReference type="EMBL" id="PUUG01000105">
    <property type="protein sequence ID" value="PQP79072.1"/>
    <property type="molecule type" value="Genomic_DNA"/>
</dbReference>
<keyword evidence="13 14" id="KW-0460">Magnesium</keyword>
<comment type="cofactor">
    <cofactor evidence="2">
        <name>Mg(2+)</name>
        <dbReference type="ChEBI" id="CHEBI:18420"/>
    </cofactor>
</comment>
<evidence type="ECO:0000256" key="11">
    <source>
        <dbReference type="ARBA" id="ARBA00022759"/>
    </source>
</evidence>
<dbReference type="NCBIfam" id="TIGR00716">
    <property type="entry name" value="rnhC"/>
    <property type="match status" value="1"/>
</dbReference>
<dbReference type="AlphaFoldDB" id="A0A2S8NT73"/>
<keyword evidence="10 14" id="KW-0479">Metal-binding</keyword>
<name>A0A2S8NT73_9MOLU</name>
<protein>
    <recommendedName>
        <fullName evidence="7 14">Ribonuclease HIII</fullName>
        <shortName evidence="14">RNase HIII</shortName>
        <ecNumber evidence="6 14">3.1.26.4</ecNumber>
    </recommendedName>
</protein>
<dbReference type="GO" id="GO:0005737">
    <property type="term" value="C:cytoplasm"/>
    <property type="evidence" value="ECO:0007669"/>
    <property type="project" value="UniProtKB-SubCell"/>
</dbReference>
<comment type="caution">
    <text evidence="17">The sequence shown here is derived from an EMBL/GenBank/DDBJ whole genome shotgun (WGS) entry which is preliminary data.</text>
</comment>
<organism evidence="17 18">
    <name type="scientific">Candidatus Phytoplasma phoenicium</name>
    <dbReference type="NCBI Taxonomy" id="198422"/>
    <lineage>
        <taxon>Bacteria</taxon>
        <taxon>Bacillati</taxon>
        <taxon>Mycoplasmatota</taxon>
        <taxon>Mollicutes</taxon>
        <taxon>Acholeplasmatales</taxon>
        <taxon>Acholeplasmataceae</taxon>
        <taxon>Candidatus Phytoplasma</taxon>
        <taxon>16SrIX (Pigeon pea witches'-broom group)</taxon>
    </lineage>
</organism>
<dbReference type="GO" id="GO:0003723">
    <property type="term" value="F:RNA binding"/>
    <property type="evidence" value="ECO:0007669"/>
    <property type="project" value="UniProtKB-UniRule"/>
</dbReference>
<keyword evidence="11 14" id="KW-0255">Endonuclease</keyword>
<feature type="binding site" evidence="14 15">
    <location>
        <position position="196"/>
    </location>
    <ligand>
        <name>a divalent metal cation</name>
        <dbReference type="ChEBI" id="CHEBI:60240"/>
    </ligand>
</feature>
<dbReference type="InterPro" id="IPR004641">
    <property type="entry name" value="RNase_HIII"/>
</dbReference>
<comment type="subcellular location">
    <subcellularLocation>
        <location evidence="4 14">Cytoplasm</location>
    </subcellularLocation>
</comment>
<feature type="domain" description="RNase H type-2" evidence="16">
    <location>
        <begin position="88"/>
        <end position="301"/>
    </location>
</feature>
<dbReference type="InterPro" id="IPR024567">
    <property type="entry name" value="RNase_HII/HIII_dom"/>
</dbReference>
<keyword evidence="12 14" id="KW-0378">Hydrolase</keyword>
<dbReference type="HAMAP" id="MF_00053">
    <property type="entry name" value="RNase_HIII"/>
    <property type="match status" value="1"/>
</dbReference>
<evidence type="ECO:0000256" key="7">
    <source>
        <dbReference type="ARBA" id="ARBA00021407"/>
    </source>
</evidence>
<gene>
    <name evidence="14 17" type="primary">rnhC</name>
    <name evidence="17" type="ORF">C6B37_02655</name>
</gene>
<dbReference type="CDD" id="cd06590">
    <property type="entry name" value="RNase_HII_bacteria_HIII_like"/>
    <property type="match status" value="1"/>
</dbReference>
<keyword evidence="18" id="KW-1185">Reference proteome</keyword>
<dbReference type="GO" id="GO:0004523">
    <property type="term" value="F:RNA-DNA hybrid ribonuclease activity"/>
    <property type="evidence" value="ECO:0007669"/>
    <property type="project" value="UniProtKB-UniRule"/>
</dbReference>
<evidence type="ECO:0000256" key="2">
    <source>
        <dbReference type="ARBA" id="ARBA00001946"/>
    </source>
</evidence>
<reference evidence="17 18" key="1">
    <citation type="submission" date="2018-02" db="EMBL/GenBank/DDBJ databases">
        <title>Metagenomics reveals mixed infection of spiroplasma and phytoplasma in chicory.</title>
        <authorList>
            <person name="Polano C."/>
            <person name="Moruzzi S."/>
            <person name="Ermacora P."/>
            <person name="Ferrini F."/>
            <person name="Martini M."/>
            <person name="Firrao G."/>
        </authorList>
    </citation>
    <scope>NUCLEOTIDE SEQUENCE [LARGE SCALE GENOMIC DNA]</scope>
    <source>
        <strain evidence="17 18">ChiP</strain>
    </source>
</reference>
<comment type="catalytic activity">
    <reaction evidence="1 14 15">
        <text>Endonucleolytic cleavage to 5'-phosphomonoester.</text>
        <dbReference type="EC" id="3.1.26.4"/>
    </reaction>
</comment>
<dbReference type="Gene3D" id="3.30.310.10">
    <property type="entry name" value="TATA-Binding Protein"/>
    <property type="match status" value="1"/>
</dbReference>
<evidence type="ECO:0000256" key="6">
    <source>
        <dbReference type="ARBA" id="ARBA00012180"/>
    </source>
</evidence>
<evidence type="ECO:0000256" key="14">
    <source>
        <dbReference type="HAMAP-Rule" id="MF_00053"/>
    </source>
</evidence>
<evidence type="ECO:0000313" key="17">
    <source>
        <dbReference type="EMBL" id="PQP79072.1"/>
    </source>
</evidence>
<evidence type="ECO:0000256" key="9">
    <source>
        <dbReference type="ARBA" id="ARBA00022722"/>
    </source>
</evidence>
<evidence type="ECO:0000256" key="5">
    <source>
        <dbReference type="ARBA" id="ARBA00008378"/>
    </source>
</evidence>
<dbReference type="PROSITE" id="PS51975">
    <property type="entry name" value="RNASE_H_2"/>
    <property type="match status" value="1"/>
</dbReference>
<comment type="function">
    <text evidence="3 14">Endonuclease that specifically degrades the RNA of RNA-DNA hybrids.</text>
</comment>
<comment type="cofactor">
    <cofactor evidence="14 15">
        <name>Mn(2+)</name>
        <dbReference type="ChEBI" id="CHEBI:29035"/>
    </cofactor>
    <cofactor evidence="14 15">
        <name>Mg(2+)</name>
        <dbReference type="ChEBI" id="CHEBI:18420"/>
    </cofactor>
    <text evidence="14 15">Manganese or magnesium. Binds 1 divalent metal ion per monomer in the absence of substrate. May bind a second metal ion after substrate binding.</text>
</comment>
<sequence>MNHFYTLKLNLSQMHILKQNYKETIIKSKFLYIFFTAQKKQRRITCFHNGACLIQGKESAQEMFYIKKLVPNLESPSLNAENFDVKNQNIIGSDEVGTGDFFGPIVVCCVFTNPSDRIFLEQIGVKDSKRLSTKDIYRIANLTMNKISYCYKILSPKEYNCLIQNNNLNKIKALLHNEIILKLLKKIKTSSIVVLDQFATPSKYFDYLKDTKPVYKDINFQTQAEQKYLSVALASIIARYLFLEEIKKLSHKMNLILKLGAGHLVDRQITEIYQMYGISCFKNIAKYNFKNLKKTLYFSDLS</sequence>
<dbReference type="GO" id="GO:0006298">
    <property type="term" value="P:mismatch repair"/>
    <property type="evidence" value="ECO:0007669"/>
    <property type="project" value="TreeGrafter"/>
</dbReference>
<feature type="binding site" evidence="14 15">
    <location>
        <position position="94"/>
    </location>
    <ligand>
        <name>a divalent metal cation</name>
        <dbReference type="ChEBI" id="CHEBI:60240"/>
    </ligand>
</feature>
<dbReference type="PIRSF" id="PIRSF037748">
    <property type="entry name" value="RnhC"/>
    <property type="match status" value="1"/>
</dbReference>
<dbReference type="PANTHER" id="PTHR10954">
    <property type="entry name" value="RIBONUCLEASE H2 SUBUNIT A"/>
    <property type="match status" value="1"/>
</dbReference>
<proteinExistence type="inferred from homology"/>
<evidence type="ECO:0000256" key="3">
    <source>
        <dbReference type="ARBA" id="ARBA00004065"/>
    </source>
</evidence>
<dbReference type="SUPFAM" id="SSF53098">
    <property type="entry name" value="Ribonuclease H-like"/>
    <property type="match status" value="1"/>
</dbReference>
<evidence type="ECO:0000256" key="13">
    <source>
        <dbReference type="ARBA" id="ARBA00022842"/>
    </source>
</evidence>
<evidence type="ECO:0000256" key="8">
    <source>
        <dbReference type="ARBA" id="ARBA00022490"/>
    </source>
</evidence>
<evidence type="ECO:0000256" key="4">
    <source>
        <dbReference type="ARBA" id="ARBA00004496"/>
    </source>
</evidence>
<evidence type="ECO:0000256" key="12">
    <source>
        <dbReference type="ARBA" id="ARBA00022801"/>
    </source>
</evidence>
<dbReference type="InterPro" id="IPR024568">
    <property type="entry name" value="RNase_HIII_N"/>
</dbReference>
<dbReference type="Pfam" id="PF01351">
    <property type="entry name" value="RNase_HII"/>
    <property type="match status" value="1"/>
</dbReference>
<dbReference type="EC" id="3.1.26.4" evidence="6 14"/>
<dbReference type="PANTHER" id="PTHR10954:SF23">
    <property type="entry name" value="RIBONUCLEASE"/>
    <property type="match status" value="1"/>
</dbReference>
<evidence type="ECO:0000256" key="10">
    <source>
        <dbReference type="ARBA" id="ARBA00022723"/>
    </source>
</evidence>